<evidence type="ECO:0000256" key="2">
    <source>
        <dbReference type="RuleBase" id="RU003452"/>
    </source>
</evidence>
<comment type="similarity">
    <text evidence="1 2">Belongs to the arylamine N-acetyltransferase family.</text>
</comment>
<dbReference type="Gene3D" id="2.40.128.150">
    <property type="entry name" value="Cysteine proteinases"/>
    <property type="match status" value="1"/>
</dbReference>
<evidence type="ECO:0000313" key="3">
    <source>
        <dbReference type="EMBL" id="MPY49969.1"/>
    </source>
</evidence>
<dbReference type="Pfam" id="PF00797">
    <property type="entry name" value="Acetyltransf_2"/>
    <property type="match status" value="1"/>
</dbReference>
<proteinExistence type="inferred from homology"/>
<keyword evidence="3" id="KW-0808">Transferase</keyword>
<dbReference type="PRINTS" id="PR01543">
    <property type="entry name" value="ANATRNSFRASE"/>
</dbReference>
<reference evidence="3 4" key="1">
    <citation type="submission" date="2019-09" db="EMBL/GenBank/DDBJ databases">
        <authorList>
            <person name="Duangmal K."/>
            <person name="Teo W.F.A."/>
            <person name="Lipun K."/>
        </authorList>
    </citation>
    <scope>NUCLEOTIDE SEQUENCE [LARGE SCALE GENOMIC DNA]</scope>
    <source>
        <strain evidence="3 4">K1PN6</strain>
    </source>
</reference>
<organism evidence="3 4">
    <name type="scientific">Streptomyces acidicola</name>
    <dbReference type="NCBI Taxonomy" id="2596892"/>
    <lineage>
        <taxon>Bacteria</taxon>
        <taxon>Bacillati</taxon>
        <taxon>Actinomycetota</taxon>
        <taxon>Actinomycetes</taxon>
        <taxon>Kitasatosporales</taxon>
        <taxon>Streptomycetaceae</taxon>
        <taxon>Streptomyces</taxon>
    </lineage>
</organism>
<dbReference type="GO" id="GO:0016407">
    <property type="term" value="F:acetyltransferase activity"/>
    <property type="evidence" value="ECO:0007669"/>
    <property type="project" value="InterPro"/>
</dbReference>
<accession>A0A5N8WRS8</accession>
<dbReference type="AlphaFoldDB" id="A0A5N8WRS8"/>
<name>A0A5N8WRS8_9ACTN</name>
<dbReference type="PANTHER" id="PTHR11786:SF0">
    <property type="entry name" value="ARYLAMINE N-ACETYLTRANSFERASE 4-RELATED"/>
    <property type="match status" value="1"/>
</dbReference>
<dbReference type="PANTHER" id="PTHR11786">
    <property type="entry name" value="N-HYDROXYARYLAMINE O-ACETYLTRANSFERASE"/>
    <property type="match status" value="1"/>
</dbReference>
<keyword evidence="4" id="KW-1185">Reference proteome</keyword>
<evidence type="ECO:0000256" key="1">
    <source>
        <dbReference type="ARBA" id="ARBA00006547"/>
    </source>
</evidence>
<dbReference type="InterPro" id="IPR001447">
    <property type="entry name" value="Arylamine_N-AcTrfase"/>
</dbReference>
<dbReference type="Proteomes" id="UP000373149">
    <property type="component" value="Unassembled WGS sequence"/>
</dbReference>
<gene>
    <name evidence="3" type="ORF">FPZ41_15890</name>
</gene>
<dbReference type="Gene3D" id="3.30.2140.10">
    <property type="entry name" value="Arylamine N-acetyltransferase"/>
    <property type="match status" value="1"/>
</dbReference>
<evidence type="ECO:0000313" key="4">
    <source>
        <dbReference type="Proteomes" id="UP000373149"/>
    </source>
</evidence>
<protein>
    <submittedName>
        <fullName evidence="3">Arylamine N-acetyltransferase</fullName>
    </submittedName>
</protein>
<sequence>MMLDGIMDDYLRRIGATRPERADLKGLRHLMERHLLSVPFENLGYHLDEDVVMDERVLEKIVRGNRGGGCYEVNPALSFLLTSLRYEVDILPGWVHRPGGVLGPFLGHLALRVKADGEDWLVDVGFGRNSRFPLNLASREVQHDPHGDYQLHDVGDGVIDVHLGGKPLYRVADRPVTIADFAPTLWWYRTSPDSSFLQGLFCSIRTPDGLVTLKGNKQVSTVAGEERSKRTLESGAEALDAYKEYFGISLDRLPDEPAGGVTAGVRTE</sequence>
<comment type="caution">
    <text evidence="3">The sequence shown here is derived from an EMBL/GenBank/DDBJ whole genome shotgun (WGS) entry which is preliminary data.</text>
</comment>
<dbReference type="InterPro" id="IPR038765">
    <property type="entry name" value="Papain-like_cys_pep_sf"/>
</dbReference>
<dbReference type="EMBL" id="VMNX01000049">
    <property type="protein sequence ID" value="MPY49969.1"/>
    <property type="molecule type" value="Genomic_DNA"/>
</dbReference>
<dbReference type="SUPFAM" id="SSF54001">
    <property type="entry name" value="Cysteine proteinases"/>
    <property type="match status" value="1"/>
</dbReference>